<feature type="domain" description="Tripartite ATP-independent periplasmic transporters DctQ component" evidence="8">
    <location>
        <begin position="24"/>
        <end position="148"/>
    </location>
</feature>
<keyword evidence="3" id="KW-1003">Cell membrane</keyword>
<comment type="function">
    <text evidence="7">Part of the tripartite ATP-independent periplasmic (TRAP) transport system.</text>
</comment>
<protein>
    <recommendedName>
        <fullName evidence="7">TRAP transporter small permease protein</fullName>
    </recommendedName>
</protein>
<name>A0ABU3N608_9SPHN</name>
<feature type="transmembrane region" description="Helical" evidence="7">
    <location>
        <begin position="82"/>
        <end position="104"/>
    </location>
</feature>
<evidence type="ECO:0000256" key="1">
    <source>
        <dbReference type="ARBA" id="ARBA00004651"/>
    </source>
</evidence>
<evidence type="ECO:0000256" key="3">
    <source>
        <dbReference type="ARBA" id="ARBA00022475"/>
    </source>
</evidence>
<accession>A0ABU3N608</accession>
<feature type="transmembrane region" description="Helical" evidence="7">
    <location>
        <begin position="124"/>
        <end position="145"/>
    </location>
</feature>
<keyword evidence="2 7" id="KW-0813">Transport</keyword>
<evidence type="ECO:0000313" key="9">
    <source>
        <dbReference type="EMBL" id="MDT8759197.1"/>
    </source>
</evidence>
<evidence type="ECO:0000256" key="4">
    <source>
        <dbReference type="ARBA" id="ARBA00022692"/>
    </source>
</evidence>
<dbReference type="Pfam" id="PF04290">
    <property type="entry name" value="DctQ"/>
    <property type="match status" value="1"/>
</dbReference>
<comment type="caution">
    <text evidence="7">Lacks conserved residue(s) required for the propagation of feature annotation.</text>
</comment>
<keyword evidence="6 7" id="KW-0472">Membrane</keyword>
<keyword evidence="4 7" id="KW-0812">Transmembrane</keyword>
<gene>
    <name evidence="9" type="ORF">MZO42_10860</name>
</gene>
<reference evidence="9" key="1">
    <citation type="submission" date="2022-04" db="EMBL/GenBank/DDBJ databases">
        <title>Tomato heritable bacteria conferring resistance against bacterial wilt.</title>
        <authorList>
            <person name="Yin J."/>
        </authorList>
    </citation>
    <scope>NUCLEOTIDE SEQUENCE</scope>
    <source>
        <strain evidence="9">Cra20</strain>
    </source>
</reference>
<proteinExistence type="inferred from homology"/>
<evidence type="ECO:0000256" key="2">
    <source>
        <dbReference type="ARBA" id="ARBA00022448"/>
    </source>
</evidence>
<evidence type="ECO:0000256" key="5">
    <source>
        <dbReference type="ARBA" id="ARBA00022989"/>
    </source>
</evidence>
<evidence type="ECO:0000256" key="6">
    <source>
        <dbReference type="ARBA" id="ARBA00023136"/>
    </source>
</evidence>
<dbReference type="InterPro" id="IPR055348">
    <property type="entry name" value="DctQ"/>
</dbReference>
<keyword evidence="5 7" id="KW-1133">Transmembrane helix</keyword>
<feature type="transmembrane region" description="Helical" evidence="7">
    <location>
        <begin position="42"/>
        <end position="61"/>
    </location>
</feature>
<organism evidence="9">
    <name type="scientific">Sphingomonas psychrotolerans</name>
    <dbReference type="NCBI Taxonomy" id="1327635"/>
    <lineage>
        <taxon>Bacteria</taxon>
        <taxon>Pseudomonadati</taxon>
        <taxon>Pseudomonadota</taxon>
        <taxon>Alphaproteobacteria</taxon>
        <taxon>Sphingomonadales</taxon>
        <taxon>Sphingomonadaceae</taxon>
        <taxon>Sphingomonas</taxon>
    </lineage>
</organism>
<sequence length="150" mass="16221">MSPLRSAMVWIGGGALLAATAVDTLAVIGRQIGWPLRGSIELVQAAVLVAGSIALIAATLADRHAKVQLVVDRLSPRMRHHVGRFCELMTALFLLCVLAGSAWLSVDLWASNELSEIIGVPWRWMRLFANLGLAVALLVVLRHALRGRRA</sequence>
<dbReference type="EMBL" id="JALMLT010000002">
    <property type="protein sequence ID" value="MDT8759197.1"/>
    <property type="molecule type" value="Genomic_DNA"/>
</dbReference>
<comment type="caution">
    <text evidence="9">The sequence shown here is derived from an EMBL/GenBank/DDBJ whole genome shotgun (WGS) entry which is preliminary data.</text>
</comment>
<comment type="subunit">
    <text evidence="7">The complex comprises the extracytoplasmic solute receptor protein and the two transmembrane proteins.</text>
</comment>
<comment type="subcellular location">
    <subcellularLocation>
        <location evidence="7">Cell inner membrane</location>
        <topology evidence="7">Multi-pass membrane protein</topology>
    </subcellularLocation>
    <subcellularLocation>
        <location evidence="1">Cell membrane</location>
        <topology evidence="1">Multi-pass membrane protein</topology>
    </subcellularLocation>
</comment>
<keyword evidence="7" id="KW-0997">Cell inner membrane</keyword>
<comment type="similarity">
    <text evidence="7">Belongs to the TRAP transporter small permease family.</text>
</comment>
<evidence type="ECO:0000259" key="8">
    <source>
        <dbReference type="Pfam" id="PF04290"/>
    </source>
</evidence>
<evidence type="ECO:0000256" key="7">
    <source>
        <dbReference type="RuleBase" id="RU369079"/>
    </source>
</evidence>